<evidence type="ECO:0008006" key="3">
    <source>
        <dbReference type="Google" id="ProtNLM"/>
    </source>
</evidence>
<dbReference type="InterPro" id="IPR032675">
    <property type="entry name" value="LRR_dom_sf"/>
</dbReference>
<dbReference type="OrthoDB" id="6511926at2759"/>
<dbReference type="Proteomes" id="UP000728032">
    <property type="component" value="Unassembled WGS sequence"/>
</dbReference>
<evidence type="ECO:0000313" key="2">
    <source>
        <dbReference type="Proteomes" id="UP000728032"/>
    </source>
</evidence>
<gene>
    <name evidence="1" type="ORF">ONB1V03_LOCUS12162</name>
</gene>
<evidence type="ECO:0000313" key="1">
    <source>
        <dbReference type="EMBL" id="CAD7655519.1"/>
    </source>
</evidence>
<dbReference type="Gene3D" id="3.80.10.10">
    <property type="entry name" value="Ribonuclease Inhibitor"/>
    <property type="match status" value="2"/>
</dbReference>
<sequence length="497" mass="57124">MSSKSRTTIDFLCLDELTLVLRHLSVTELYHCLHVCPQWRPTIRQLLSTQKSVTLCLNDISHYTNEELSEKCDNKRHLAVNSSVGRLIKSKQSLLSAITTPKFKDIQNDLFPLLTDFCPNIQSLDISQYLIGVSDMEQILAVCPRLQCLYVYSEDRDWIQFLSPTTAGLKHFSLKLSSETPIYGVRETPFDVQKCQMSPQIEDLVLIRPHINAINLDILCRYLQSFGCQLKKLHLIPGHKISANQCYDLIRAIAPNESNISLVKNWNINVFVFNGLFKEMTTKLPNIETLYLHFNTESEQNDSLKNLKKLKEIYLDFNSNVNEFAFDSSEAESDVQFIELLPKMPSTLTKLTLYDATLSLTAFLQAITYFPDLQQLVLNWVYIENNDIEHNFWQVISNFKNLWSLTLESTNITDEGLEALIGSDSLTTLELVNYKGTASAHTLIDSYKVIEVFGQLATLRPDRWFHLRLDVDVFKVNHQIRAKTPRNVKLVNIGYEK</sequence>
<dbReference type="EMBL" id="CAJPVJ010009621">
    <property type="protein sequence ID" value="CAG2172706.1"/>
    <property type="molecule type" value="Genomic_DNA"/>
</dbReference>
<dbReference type="AlphaFoldDB" id="A0A7R9QSV7"/>
<keyword evidence="2" id="KW-1185">Reference proteome</keyword>
<name>A0A7R9QSV7_9ACAR</name>
<dbReference type="EMBL" id="OC924446">
    <property type="protein sequence ID" value="CAD7655519.1"/>
    <property type="molecule type" value="Genomic_DNA"/>
</dbReference>
<dbReference type="SUPFAM" id="SSF52047">
    <property type="entry name" value="RNI-like"/>
    <property type="match status" value="1"/>
</dbReference>
<proteinExistence type="predicted"/>
<protein>
    <recommendedName>
        <fullName evidence="3">F-box domain-containing protein</fullName>
    </recommendedName>
</protein>
<reference evidence="1" key="1">
    <citation type="submission" date="2020-11" db="EMBL/GenBank/DDBJ databases">
        <authorList>
            <person name="Tran Van P."/>
        </authorList>
    </citation>
    <scope>NUCLEOTIDE SEQUENCE</scope>
</reference>
<organism evidence="1">
    <name type="scientific">Oppiella nova</name>
    <dbReference type="NCBI Taxonomy" id="334625"/>
    <lineage>
        <taxon>Eukaryota</taxon>
        <taxon>Metazoa</taxon>
        <taxon>Ecdysozoa</taxon>
        <taxon>Arthropoda</taxon>
        <taxon>Chelicerata</taxon>
        <taxon>Arachnida</taxon>
        <taxon>Acari</taxon>
        <taxon>Acariformes</taxon>
        <taxon>Sarcoptiformes</taxon>
        <taxon>Oribatida</taxon>
        <taxon>Brachypylina</taxon>
        <taxon>Oppioidea</taxon>
        <taxon>Oppiidae</taxon>
        <taxon>Oppiella</taxon>
    </lineage>
</organism>
<accession>A0A7R9QSV7</accession>